<comment type="caution">
    <text evidence="1">The sequence shown here is derived from an EMBL/GenBank/DDBJ whole genome shotgun (WGS) entry which is preliminary data.</text>
</comment>
<accession>A0A9P7BKW2</accession>
<evidence type="ECO:0000313" key="2">
    <source>
        <dbReference type="Proteomes" id="UP000716291"/>
    </source>
</evidence>
<keyword evidence="2" id="KW-1185">Reference proteome</keyword>
<sequence>MSKKLTKGQASCLVLDMIPTKENRKFAKWKVESIGLTPTYTNETSAMEPLAIATTLQQKNPFKYMAYDDTPPSSPCESSVKSVKDT</sequence>
<evidence type="ECO:0000313" key="1">
    <source>
        <dbReference type="EMBL" id="KAG1297975.1"/>
    </source>
</evidence>
<name>A0A9P7BKW2_RHIOR</name>
<reference evidence="1" key="1">
    <citation type="journal article" date="2020" name="Microb. Genom.">
        <title>Genetic diversity of clinical and environmental Mucorales isolates obtained from an investigation of mucormycosis cases among solid organ transplant recipients.</title>
        <authorList>
            <person name="Nguyen M.H."/>
            <person name="Kaul D."/>
            <person name="Muto C."/>
            <person name="Cheng S.J."/>
            <person name="Richter R.A."/>
            <person name="Bruno V.M."/>
            <person name="Liu G."/>
            <person name="Beyhan S."/>
            <person name="Sundermann A.J."/>
            <person name="Mounaud S."/>
            <person name="Pasculle A.W."/>
            <person name="Nierman W.C."/>
            <person name="Driscoll E."/>
            <person name="Cumbie R."/>
            <person name="Clancy C.J."/>
            <person name="Dupont C.L."/>
        </authorList>
    </citation>
    <scope>NUCLEOTIDE SEQUENCE</scope>
    <source>
        <strain evidence="1">GL11</strain>
    </source>
</reference>
<dbReference type="Proteomes" id="UP000716291">
    <property type="component" value="Unassembled WGS sequence"/>
</dbReference>
<organism evidence="1 2">
    <name type="scientific">Rhizopus oryzae</name>
    <name type="common">Mucormycosis agent</name>
    <name type="synonym">Rhizopus arrhizus var. delemar</name>
    <dbReference type="NCBI Taxonomy" id="64495"/>
    <lineage>
        <taxon>Eukaryota</taxon>
        <taxon>Fungi</taxon>
        <taxon>Fungi incertae sedis</taxon>
        <taxon>Mucoromycota</taxon>
        <taxon>Mucoromycotina</taxon>
        <taxon>Mucoromycetes</taxon>
        <taxon>Mucorales</taxon>
        <taxon>Mucorineae</taxon>
        <taxon>Rhizopodaceae</taxon>
        <taxon>Rhizopus</taxon>
    </lineage>
</organism>
<dbReference type="EMBL" id="JAANQT010004627">
    <property type="protein sequence ID" value="KAG1297975.1"/>
    <property type="molecule type" value="Genomic_DNA"/>
</dbReference>
<protein>
    <submittedName>
        <fullName evidence="1">Uncharacterized protein</fullName>
    </submittedName>
</protein>
<dbReference type="OrthoDB" id="2276207at2759"/>
<proteinExistence type="predicted"/>
<gene>
    <name evidence="1" type="ORF">G6F64_013006</name>
</gene>
<dbReference type="AlphaFoldDB" id="A0A9P7BKW2"/>